<protein>
    <submittedName>
        <fullName evidence="1">Uncharacterized protein</fullName>
    </submittedName>
</protein>
<evidence type="ECO:0000313" key="1">
    <source>
        <dbReference type="EMBL" id="KRO70138.1"/>
    </source>
</evidence>
<organism evidence="1 2">
    <name type="scientific">OM182 bacterium BACL3 MAG-120507-bin80</name>
    <dbReference type="NCBI Taxonomy" id="1655577"/>
    <lineage>
        <taxon>Bacteria</taxon>
        <taxon>Pseudomonadati</taxon>
        <taxon>Pseudomonadota</taxon>
        <taxon>Gammaproteobacteria</taxon>
        <taxon>OMG group</taxon>
        <taxon>OM182 clade</taxon>
    </lineage>
</organism>
<comment type="caution">
    <text evidence="1">The sequence shown here is derived from an EMBL/GenBank/DDBJ whole genome shotgun (WGS) entry which is preliminary data.</text>
</comment>
<sequence>MPLLVSILQVSADVGATLLSQCSSCARRLVLSAELSFLFLISSYSSPYCLCGFAQKTFWIETRKALHLSQILDALLHWDDVLRPKIRCSGFRRRGLAAVATKTQRVNS</sequence>
<dbReference type="AlphaFoldDB" id="A0A0R2SCL6"/>
<gene>
    <name evidence="1" type="ORF">ABR69_04100</name>
</gene>
<proteinExistence type="predicted"/>
<dbReference type="EMBL" id="LIBB01000387">
    <property type="protein sequence ID" value="KRO70138.1"/>
    <property type="molecule type" value="Genomic_DNA"/>
</dbReference>
<accession>A0A0R2SCL6</accession>
<reference evidence="1 2" key="1">
    <citation type="submission" date="2015-10" db="EMBL/GenBank/DDBJ databases">
        <title>Metagenome-Assembled Genomes uncover a global brackish microbiome.</title>
        <authorList>
            <person name="Hugerth L.W."/>
            <person name="Larsson J."/>
            <person name="Alneberg J."/>
            <person name="Lindh M.V."/>
            <person name="Legrand C."/>
            <person name="Pinhassi J."/>
            <person name="Andersson A.F."/>
        </authorList>
    </citation>
    <scope>NUCLEOTIDE SEQUENCE [LARGE SCALE GENOMIC DNA]</scope>
    <source>
        <strain evidence="1">BACL4 MAG-120507-bin80</strain>
    </source>
</reference>
<dbReference type="Proteomes" id="UP000051934">
    <property type="component" value="Unassembled WGS sequence"/>
</dbReference>
<name>A0A0R2SCL6_9GAMM</name>
<evidence type="ECO:0000313" key="2">
    <source>
        <dbReference type="Proteomes" id="UP000051934"/>
    </source>
</evidence>